<keyword evidence="2" id="KW-1185">Reference proteome</keyword>
<accession>A0A3P6NZ18</accession>
<protein>
    <submittedName>
        <fullName evidence="1">Uncharacterized protein</fullName>
    </submittedName>
</protein>
<name>A0A3P6NZ18_ANISI</name>
<evidence type="ECO:0000313" key="2">
    <source>
        <dbReference type="Proteomes" id="UP000267096"/>
    </source>
</evidence>
<evidence type="ECO:0000313" key="1">
    <source>
        <dbReference type="EMBL" id="VDK29029.1"/>
    </source>
</evidence>
<proteinExistence type="predicted"/>
<organism evidence="1 2">
    <name type="scientific">Anisakis simplex</name>
    <name type="common">Herring worm</name>
    <dbReference type="NCBI Taxonomy" id="6269"/>
    <lineage>
        <taxon>Eukaryota</taxon>
        <taxon>Metazoa</taxon>
        <taxon>Ecdysozoa</taxon>
        <taxon>Nematoda</taxon>
        <taxon>Chromadorea</taxon>
        <taxon>Rhabditida</taxon>
        <taxon>Spirurina</taxon>
        <taxon>Ascaridomorpha</taxon>
        <taxon>Ascaridoidea</taxon>
        <taxon>Anisakidae</taxon>
        <taxon>Anisakis</taxon>
        <taxon>Anisakis simplex complex</taxon>
    </lineage>
</organism>
<dbReference type="AlphaFoldDB" id="A0A3P6NZ18"/>
<reference evidence="1 2" key="1">
    <citation type="submission" date="2018-11" db="EMBL/GenBank/DDBJ databases">
        <authorList>
            <consortium name="Pathogen Informatics"/>
        </authorList>
    </citation>
    <scope>NUCLEOTIDE SEQUENCE [LARGE SCALE GENOMIC DNA]</scope>
</reference>
<dbReference type="EMBL" id="UYRR01017664">
    <property type="protein sequence ID" value="VDK29029.1"/>
    <property type="molecule type" value="Genomic_DNA"/>
</dbReference>
<gene>
    <name evidence="1" type="ORF">ASIM_LOCUS7364</name>
</gene>
<sequence length="32" mass="3766">MSEVVPDLGGKTDNEHWEQEIHKKVVDRLDNF</sequence>
<dbReference type="Proteomes" id="UP000267096">
    <property type="component" value="Unassembled WGS sequence"/>
</dbReference>